<dbReference type="Proteomes" id="UP000323000">
    <property type="component" value="Chromosome 8"/>
</dbReference>
<feature type="domain" description="AAA+ ATPase" evidence="7">
    <location>
        <begin position="728"/>
        <end position="863"/>
    </location>
</feature>
<dbReference type="InterPro" id="IPR027417">
    <property type="entry name" value="P-loop_NTPase"/>
</dbReference>
<dbReference type="InterPro" id="IPR003593">
    <property type="entry name" value="AAA+_ATPase"/>
</dbReference>
<proteinExistence type="inferred from homology"/>
<comment type="cofactor">
    <cofactor evidence="1">
        <name>Mg(2+)</name>
        <dbReference type="ChEBI" id="CHEBI:18420"/>
    </cofactor>
</comment>
<evidence type="ECO:0000256" key="4">
    <source>
        <dbReference type="ARBA" id="ARBA00022840"/>
    </source>
</evidence>
<protein>
    <recommendedName>
        <fullName evidence="7">AAA+ ATPase domain-containing protein</fullName>
    </recommendedName>
</protein>
<feature type="domain" description="AAA+ ATPase" evidence="7">
    <location>
        <begin position="222"/>
        <end position="357"/>
    </location>
</feature>
<evidence type="ECO:0000313" key="9">
    <source>
        <dbReference type="Proteomes" id="UP000323000"/>
    </source>
</evidence>
<dbReference type="GO" id="GO:0016887">
    <property type="term" value="F:ATP hydrolysis activity"/>
    <property type="evidence" value="ECO:0007669"/>
    <property type="project" value="InterPro"/>
</dbReference>
<dbReference type="PROSITE" id="PS00674">
    <property type="entry name" value="AAA"/>
    <property type="match status" value="2"/>
</dbReference>
<dbReference type="PANTHER" id="PTHR23070">
    <property type="entry name" value="BCS1 AAA-TYPE ATPASE"/>
    <property type="match status" value="1"/>
</dbReference>
<keyword evidence="9" id="KW-1185">Reference proteome</keyword>
<evidence type="ECO:0000256" key="6">
    <source>
        <dbReference type="ARBA" id="ARBA00049360"/>
    </source>
</evidence>
<dbReference type="InterPro" id="IPR003959">
    <property type="entry name" value="ATPase_AAA_core"/>
</dbReference>
<dbReference type="InterPro" id="IPR025753">
    <property type="entry name" value="AAA_N_dom"/>
</dbReference>
<dbReference type="InterPro" id="IPR003960">
    <property type="entry name" value="ATPase_AAA_CS"/>
</dbReference>
<evidence type="ECO:0000259" key="7">
    <source>
        <dbReference type="SMART" id="SM00382"/>
    </source>
</evidence>
<evidence type="ECO:0000256" key="1">
    <source>
        <dbReference type="ARBA" id="ARBA00001946"/>
    </source>
</evidence>
<evidence type="ECO:0000313" key="8">
    <source>
        <dbReference type="EMBL" id="TXG56082.1"/>
    </source>
</evidence>
<evidence type="ECO:0000256" key="2">
    <source>
        <dbReference type="ARBA" id="ARBA00007448"/>
    </source>
</evidence>
<organism evidence="8 9">
    <name type="scientific">Acer yangbiense</name>
    <dbReference type="NCBI Taxonomy" id="1000413"/>
    <lineage>
        <taxon>Eukaryota</taxon>
        <taxon>Viridiplantae</taxon>
        <taxon>Streptophyta</taxon>
        <taxon>Embryophyta</taxon>
        <taxon>Tracheophyta</taxon>
        <taxon>Spermatophyta</taxon>
        <taxon>Magnoliopsida</taxon>
        <taxon>eudicotyledons</taxon>
        <taxon>Gunneridae</taxon>
        <taxon>Pentapetalae</taxon>
        <taxon>rosids</taxon>
        <taxon>malvids</taxon>
        <taxon>Sapindales</taxon>
        <taxon>Sapindaceae</taxon>
        <taxon>Hippocastanoideae</taxon>
        <taxon>Acereae</taxon>
        <taxon>Acer</taxon>
    </lineage>
</organism>
<comment type="caution">
    <text evidence="8">The sequence shown here is derived from an EMBL/GenBank/DDBJ whole genome shotgun (WGS) entry which is preliminary data.</text>
</comment>
<evidence type="ECO:0000256" key="5">
    <source>
        <dbReference type="ARBA" id="ARBA00022842"/>
    </source>
</evidence>
<dbReference type="Pfam" id="PF25568">
    <property type="entry name" value="AAA_lid_At3g28540"/>
    <property type="match status" value="2"/>
</dbReference>
<dbReference type="InterPro" id="IPR050747">
    <property type="entry name" value="Mitochondrial_chaperone_BCS1"/>
</dbReference>
<dbReference type="AlphaFoldDB" id="A0A5C7HI70"/>
<gene>
    <name evidence="8" type="ORF">EZV62_017395</name>
</gene>
<dbReference type="GO" id="GO:0005524">
    <property type="term" value="F:ATP binding"/>
    <property type="evidence" value="ECO:0007669"/>
    <property type="project" value="UniProtKB-KW"/>
</dbReference>
<dbReference type="Pfam" id="PF00004">
    <property type="entry name" value="AAA"/>
    <property type="match status" value="2"/>
</dbReference>
<dbReference type="CDD" id="cd19510">
    <property type="entry name" value="RecA-like_BCS1"/>
    <property type="match status" value="2"/>
</dbReference>
<sequence>MFSIKDVPSTTSVLSAYSAFTATAMLVRTVINEVQSVTNQIIPKKFQDMILSKFGGLCGNGSRMTLTIDEFDGYSINQLYEASEIYLRTKINPSLNSLKVSKSAKENNFLLTINIGEKIVDVFEGVQLLWAMASEKTDEMPQNERFEKRFIELSFHKKYMEKVLSSYLSDGGGGGAWCSTNLDHPATFDKIAMDPIVKQALIDDLDRFVRRRDFYRRVGKAWKRGYLLYGPPGTGKSSLIAAMANYLKFSIYDLELASINKNSKLRKLLVSTSNRSILVIEDIDCSIELQNRQSERCEPSKSSQLTLSGLLNFIDGLWSSCGDERVIVFTTNHKERLDSALLRPGRMDMHIHMSYCTPSGFRILVSNYLGINDHDLFPDIDELITEVQATPAEIAEELMKSEDTNIALEGLIKFLERKKTESVEGVTEIGDNKRKAKEEIDVDENVNVVDDHDHDQRKAKKKRILMRDQAGLREAIMFSIKDVPSTTSVLSAYSAFTATAMLVKTVINEVQSVTNQIIPKKFQDMILSRFGGLCGNGSRMTLTIDEFDGYSINQLYEASEIYLRTKINPSLNRLKVSKSPKENNFSLTINQGEKIVDVFEGVQLLWVIASEKNQMPQNGKFEKRLIELSFHKKYMEKVVSSYLRYVMEISNAWKEENKVVKLYALGHFGGDSHGGGVPGGGAWGSTNLDHPATFDKIAMDPIVKQSLIDDLDRFVRRRNFYRRVGKAWKRGYLLYGPPGTGKSSLIAAMANYLKFSIYDLELASIYRNAELRRLLLSTSNRSILVIEDIDCSIELQNRQSGRHEPRKSSQLTLSGLLNFIDGLWSSCGDERIIVFTTNHKERLDSALLRPGRMDMHIHMSYCTPSGFRILVSNYLGINDHDLFPDIDELITEVQATPAEIAEELMKSEDADIALKGLIKFLERKKTESVEGETEIDDNKRKAREEIDVDENVNVVDDHDHDHDQRKAKKMRVPMRDQAGLRQACSARLCGAEPVGRNLEFSG</sequence>
<accession>A0A5C7HI70</accession>
<dbReference type="SUPFAM" id="SSF52540">
    <property type="entry name" value="P-loop containing nucleoside triphosphate hydrolases"/>
    <property type="match status" value="2"/>
</dbReference>
<name>A0A5C7HI70_9ROSI</name>
<dbReference type="InterPro" id="IPR058017">
    <property type="entry name" value="At3g28540-like_C"/>
</dbReference>
<dbReference type="OrthoDB" id="10251412at2759"/>
<reference evidence="9" key="1">
    <citation type="journal article" date="2019" name="Gigascience">
        <title>De novo genome assembly of the endangered Acer yangbiense, a plant species with extremely small populations endemic to Yunnan Province, China.</title>
        <authorList>
            <person name="Yang J."/>
            <person name="Wariss H.M."/>
            <person name="Tao L."/>
            <person name="Zhang R."/>
            <person name="Yun Q."/>
            <person name="Hollingsworth P."/>
            <person name="Dao Z."/>
            <person name="Luo G."/>
            <person name="Guo H."/>
            <person name="Ma Y."/>
            <person name="Sun W."/>
        </authorList>
    </citation>
    <scope>NUCLEOTIDE SEQUENCE [LARGE SCALE GENOMIC DNA]</scope>
    <source>
        <strain evidence="9">cv. Malutang</strain>
    </source>
</reference>
<comment type="catalytic activity">
    <reaction evidence="6">
        <text>ATP + H2O = ADP + phosphate + H(+)</text>
        <dbReference type="Rhea" id="RHEA:13065"/>
        <dbReference type="ChEBI" id="CHEBI:15377"/>
        <dbReference type="ChEBI" id="CHEBI:15378"/>
        <dbReference type="ChEBI" id="CHEBI:30616"/>
        <dbReference type="ChEBI" id="CHEBI:43474"/>
        <dbReference type="ChEBI" id="CHEBI:456216"/>
    </reaction>
</comment>
<comment type="similarity">
    <text evidence="2">Belongs to the AAA ATPase family. BCS1 subfamily.</text>
</comment>
<dbReference type="Gene3D" id="3.40.50.300">
    <property type="entry name" value="P-loop containing nucleotide triphosphate hydrolases"/>
    <property type="match status" value="2"/>
</dbReference>
<dbReference type="EMBL" id="VAHF01000008">
    <property type="protein sequence ID" value="TXG56082.1"/>
    <property type="molecule type" value="Genomic_DNA"/>
</dbReference>
<dbReference type="SMART" id="SM00382">
    <property type="entry name" value="AAA"/>
    <property type="match status" value="2"/>
</dbReference>
<evidence type="ECO:0000256" key="3">
    <source>
        <dbReference type="ARBA" id="ARBA00022801"/>
    </source>
</evidence>
<dbReference type="Gene3D" id="6.10.280.40">
    <property type="match status" value="2"/>
</dbReference>
<keyword evidence="5" id="KW-0460">Magnesium</keyword>
<keyword evidence="4" id="KW-0547">Nucleotide-binding</keyword>
<dbReference type="GO" id="GO:0006950">
    <property type="term" value="P:response to stress"/>
    <property type="evidence" value="ECO:0007669"/>
    <property type="project" value="UniProtKB-ARBA"/>
</dbReference>
<dbReference type="Pfam" id="PF14363">
    <property type="entry name" value="AAA_assoc"/>
    <property type="match status" value="2"/>
</dbReference>
<keyword evidence="3" id="KW-0378">Hydrolase</keyword>
<keyword evidence="4" id="KW-0067">ATP-binding</keyword>